<feature type="compositionally biased region" description="Basic and acidic residues" evidence="1">
    <location>
        <begin position="165"/>
        <end position="185"/>
    </location>
</feature>
<evidence type="ECO:0000313" key="2">
    <source>
        <dbReference type="EMBL" id="PRY20218.1"/>
    </source>
</evidence>
<feature type="region of interest" description="Disordered" evidence="1">
    <location>
        <begin position="157"/>
        <end position="185"/>
    </location>
</feature>
<dbReference type="AlphaFoldDB" id="A0A2T0RGC4"/>
<name>A0A2T0RGC4_9RHOB</name>
<evidence type="ECO:0000313" key="3">
    <source>
        <dbReference type="Proteomes" id="UP000239480"/>
    </source>
</evidence>
<dbReference type="EMBL" id="PVTD01000014">
    <property type="protein sequence ID" value="PRY20218.1"/>
    <property type="molecule type" value="Genomic_DNA"/>
</dbReference>
<gene>
    <name evidence="2" type="ORF">CLV78_1143</name>
</gene>
<protein>
    <submittedName>
        <fullName evidence="2">Uncharacterized protein</fullName>
    </submittedName>
</protein>
<proteinExistence type="predicted"/>
<sequence length="214" mass="23603">MDDRDDRSLEPIRQDKDIGAVPPGARRPSSPERPVVFGTPEVTILDFPQHTEGQSLHHPLIATYAVPSPGEIAVWRSSSTDGFPFLTSFAGQALTGTLVSDFYAGPISRFDHGNVLVVDLESGALEVATDLMLFGGGKCGCYRRSFRRRSTIRSAVKPSALPTTSRHDDPMHSCADSLHRQRPRDARRDNLEHCCRAARGTRRDLGVRNSRSRP</sequence>
<comment type="caution">
    <text evidence="2">The sequence shown here is derived from an EMBL/GenBank/DDBJ whole genome shotgun (WGS) entry which is preliminary data.</text>
</comment>
<dbReference type="Proteomes" id="UP000239480">
    <property type="component" value="Unassembled WGS sequence"/>
</dbReference>
<organism evidence="2 3">
    <name type="scientific">Aliiruegeria haliotis</name>
    <dbReference type="NCBI Taxonomy" id="1280846"/>
    <lineage>
        <taxon>Bacteria</taxon>
        <taxon>Pseudomonadati</taxon>
        <taxon>Pseudomonadota</taxon>
        <taxon>Alphaproteobacteria</taxon>
        <taxon>Rhodobacterales</taxon>
        <taxon>Roseobacteraceae</taxon>
        <taxon>Aliiruegeria</taxon>
    </lineage>
</organism>
<feature type="compositionally biased region" description="Basic and acidic residues" evidence="1">
    <location>
        <begin position="1"/>
        <end position="18"/>
    </location>
</feature>
<evidence type="ECO:0000256" key="1">
    <source>
        <dbReference type="SAM" id="MobiDB-lite"/>
    </source>
</evidence>
<accession>A0A2T0RGC4</accession>
<keyword evidence="3" id="KW-1185">Reference proteome</keyword>
<reference evidence="2 3" key="1">
    <citation type="submission" date="2018-03" db="EMBL/GenBank/DDBJ databases">
        <title>Genomic Encyclopedia of Archaeal and Bacterial Type Strains, Phase II (KMG-II): from individual species to whole genera.</title>
        <authorList>
            <person name="Goeker M."/>
        </authorList>
    </citation>
    <scope>NUCLEOTIDE SEQUENCE [LARGE SCALE GENOMIC DNA]</scope>
    <source>
        <strain evidence="2 3">DSM 29328</strain>
    </source>
</reference>
<feature type="region of interest" description="Disordered" evidence="1">
    <location>
        <begin position="1"/>
        <end position="35"/>
    </location>
</feature>